<organism evidence="2 3">
    <name type="scientific">Crocosphaera chwakensis CCY0110</name>
    <dbReference type="NCBI Taxonomy" id="391612"/>
    <lineage>
        <taxon>Bacteria</taxon>
        <taxon>Bacillati</taxon>
        <taxon>Cyanobacteriota</taxon>
        <taxon>Cyanophyceae</taxon>
        <taxon>Oscillatoriophycideae</taxon>
        <taxon>Chroococcales</taxon>
        <taxon>Aphanothecaceae</taxon>
        <taxon>Crocosphaera</taxon>
        <taxon>Crocosphaera chwakensis</taxon>
    </lineage>
</organism>
<dbReference type="EMBL" id="AAXW01000008">
    <property type="protein sequence ID" value="EAZ92245.1"/>
    <property type="molecule type" value="Genomic_DNA"/>
</dbReference>
<keyword evidence="3" id="KW-1185">Reference proteome</keyword>
<evidence type="ECO:0000313" key="3">
    <source>
        <dbReference type="Proteomes" id="UP000003781"/>
    </source>
</evidence>
<dbReference type="eggNOG" id="ENOG50336PM">
    <property type="taxonomic scope" value="Bacteria"/>
</dbReference>
<feature type="transmembrane region" description="Helical" evidence="1">
    <location>
        <begin position="6"/>
        <end position="25"/>
    </location>
</feature>
<evidence type="ECO:0000256" key="1">
    <source>
        <dbReference type="SAM" id="Phobius"/>
    </source>
</evidence>
<dbReference type="AlphaFoldDB" id="A3IMZ2"/>
<evidence type="ECO:0000313" key="2">
    <source>
        <dbReference type="EMBL" id="EAZ92245.1"/>
    </source>
</evidence>
<feature type="transmembrane region" description="Helical" evidence="1">
    <location>
        <begin position="37"/>
        <end position="55"/>
    </location>
</feature>
<reference evidence="2 3" key="1">
    <citation type="submission" date="2007-03" db="EMBL/GenBank/DDBJ databases">
        <authorList>
            <person name="Stal L."/>
            <person name="Ferriera S."/>
            <person name="Johnson J."/>
            <person name="Kravitz S."/>
            <person name="Beeson K."/>
            <person name="Sutton G."/>
            <person name="Rogers Y.-H."/>
            <person name="Friedman R."/>
            <person name="Frazier M."/>
            <person name="Venter J.C."/>
        </authorList>
    </citation>
    <scope>NUCLEOTIDE SEQUENCE [LARGE SCALE GENOMIC DNA]</scope>
    <source>
        <strain evidence="2 3">CCY0110</strain>
    </source>
</reference>
<gene>
    <name evidence="2" type="ORF">CY0110_25081</name>
</gene>
<keyword evidence="1" id="KW-1133">Transmembrane helix</keyword>
<dbReference type="Proteomes" id="UP000003781">
    <property type="component" value="Unassembled WGS sequence"/>
</dbReference>
<comment type="caution">
    <text evidence="2">The sequence shown here is derived from an EMBL/GenBank/DDBJ whole genome shotgun (WGS) entry which is preliminary data.</text>
</comment>
<keyword evidence="1" id="KW-0812">Transmembrane</keyword>
<accession>A3IMZ2</accession>
<name>A3IMZ2_9CHRO</name>
<dbReference type="RefSeq" id="WP_008274754.1">
    <property type="nucleotide sequence ID" value="NZ_AAXW01000008.1"/>
</dbReference>
<keyword evidence="1" id="KW-0472">Membrane</keyword>
<dbReference type="OrthoDB" id="463949at2"/>
<proteinExistence type="predicted"/>
<sequence>MLATAISYYWVIALIVFCVWFKVFWADETTAKNDLSSWIVLIIGSSFWVVVLPFANLELVLKAYSIHH</sequence>
<protein>
    <submittedName>
        <fullName evidence="2">Uncharacterized protein</fullName>
    </submittedName>
</protein>